<sequence length="76" mass="8518">MEFLLLWWDNLDDSLGAARHLAPKILGFLLAFALFALTGFALLLAPQVTLAAIGLMLSASLYDYWRRRRAALAEPR</sequence>
<accession>A0ABV8SUZ4</accession>
<comment type="caution">
    <text evidence="2">The sequence shown here is derived from an EMBL/GenBank/DDBJ whole genome shotgun (WGS) entry which is preliminary data.</text>
</comment>
<evidence type="ECO:0000313" key="2">
    <source>
        <dbReference type="EMBL" id="MFC4310985.1"/>
    </source>
</evidence>
<keyword evidence="1" id="KW-0812">Transmembrane</keyword>
<proteinExistence type="predicted"/>
<keyword evidence="3" id="KW-1185">Reference proteome</keyword>
<keyword evidence="1" id="KW-0472">Membrane</keyword>
<gene>
    <name evidence="2" type="ORF">ACFPN2_17950</name>
</gene>
<dbReference type="RefSeq" id="WP_380598941.1">
    <property type="nucleotide sequence ID" value="NZ_JBHSDU010000003.1"/>
</dbReference>
<keyword evidence="1" id="KW-1133">Transmembrane helix</keyword>
<dbReference type="Proteomes" id="UP001595904">
    <property type="component" value="Unassembled WGS sequence"/>
</dbReference>
<feature type="transmembrane region" description="Helical" evidence="1">
    <location>
        <begin position="21"/>
        <end position="42"/>
    </location>
</feature>
<protein>
    <submittedName>
        <fullName evidence="2">Uncharacterized protein</fullName>
    </submittedName>
</protein>
<evidence type="ECO:0000313" key="3">
    <source>
        <dbReference type="Proteomes" id="UP001595904"/>
    </source>
</evidence>
<evidence type="ECO:0000256" key="1">
    <source>
        <dbReference type="SAM" id="Phobius"/>
    </source>
</evidence>
<dbReference type="EMBL" id="JBHSDU010000003">
    <property type="protein sequence ID" value="MFC4310985.1"/>
    <property type="molecule type" value="Genomic_DNA"/>
</dbReference>
<reference evidence="3" key="1">
    <citation type="journal article" date="2019" name="Int. J. Syst. Evol. Microbiol.">
        <title>The Global Catalogue of Microorganisms (GCM) 10K type strain sequencing project: providing services to taxonomists for standard genome sequencing and annotation.</title>
        <authorList>
            <consortium name="The Broad Institute Genomics Platform"/>
            <consortium name="The Broad Institute Genome Sequencing Center for Infectious Disease"/>
            <person name="Wu L."/>
            <person name="Ma J."/>
        </authorList>
    </citation>
    <scope>NUCLEOTIDE SEQUENCE [LARGE SCALE GENOMIC DNA]</scope>
    <source>
        <strain evidence="3">CGMCC 1.10759</strain>
    </source>
</reference>
<organism evidence="2 3">
    <name type="scientific">Steroidobacter flavus</name>
    <dbReference type="NCBI Taxonomy" id="1842136"/>
    <lineage>
        <taxon>Bacteria</taxon>
        <taxon>Pseudomonadati</taxon>
        <taxon>Pseudomonadota</taxon>
        <taxon>Gammaproteobacteria</taxon>
        <taxon>Steroidobacterales</taxon>
        <taxon>Steroidobacteraceae</taxon>
        <taxon>Steroidobacter</taxon>
    </lineage>
</organism>
<name>A0ABV8SUZ4_9GAMM</name>